<evidence type="ECO:0000313" key="2">
    <source>
        <dbReference type="Proteomes" id="UP000546007"/>
    </source>
</evidence>
<comment type="caution">
    <text evidence="1">The sequence shown here is derived from an EMBL/GenBank/DDBJ whole genome shotgun (WGS) entry which is preliminary data.</text>
</comment>
<protein>
    <submittedName>
        <fullName evidence="1">Uncharacterized protein</fullName>
    </submittedName>
</protein>
<name>A0A7W6MZ98_9BACT</name>
<sequence>MGEMDARGGKRIRFIYQKCSMGIKKATTFQ</sequence>
<dbReference type="Proteomes" id="UP000546007">
    <property type="component" value="Unassembled WGS sequence"/>
</dbReference>
<gene>
    <name evidence="1" type="ORF">GGR14_002433</name>
</gene>
<dbReference type="EMBL" id="JACIES010000006">
    <property type="protein sequence ID" value="MBB4026632.1"/>
    <property type="molecule type" value="Genomic_DNA"/>
</dbReference>
<evidence type="ECO:0000313" key="1">
    <source>
        <dbReference type="EMBL" id="MBB4026632.1"/>
    </source>
</evidence>
<keyword evidence="2" id="KW-1185">Reference proteome</keyword>
<dbReference type="AlphaFoldDB" id="A0A7W6MZ98"/>
<accession>A0A7W6MZ98</accession>
<proteinExistence type="predicted"/>
<organism evidence="1 2">
    <name type="scientific">Butyricimonas faecihominis</name>
    <dbReference type="NCBI Taxonomy" id="1472416"/>
    <lineage>
        <taxon>Bacteria</taxon>
        <taxon>Pseudomonadati</taxon>
        <taxon>Bacteroidota</taxon>
        <taxon>Bacteroidia</taxon>
        <taxon>Bacteroidales</taxon>
        <taxon>Odoribacteraceae</taxon>
        <taxon>Butyricimonas</taxon>
    </lineage>
</organism>
<reference evidence="1 2" key="1">
    <citation type="submission" date="2020-08" db="EMBL/GenBank/DDBJ databases">
        <title>Genomic Encyclopedia of Type Strains, Phase IV (KMG-IV): sequencing the most valuable type-strain genomes for metagenomic binning, comparative biology and taxonomic classification.</title>
        <authorList>
            <person name="Goeker M."/>
        </authorList>
    </citation>
    <scope>NUCLEOTIDE SEQUENCE [LARGE SCALE GENOMIC DNA]</scope>
    <source>
        <strain evidence="1 2">DSM 105721</strain>
    </source>
</reference>